<dbReference type="EMBL" id="JAPDOB010000001">
    <property type="protein sequence ID" value="MCW3797227.1"/>
    <property type="molecule type" value="Genomic_DNA"/>
</dbReference>
<gene>
    <name evidence="1" type="ORF">OMW55_05315</name>
</gene>
<dbReference type="Proteomes" id="UP001526246">
    <property type="component" value="Unassembled WGS sequence"/>
</dbReference>
<protein>
    <submittedName>
        <fullName evidence="1">Uncharacterized protein</fullName>
    </submittedName>
</protein>
<dbReference type="RefSeq" id="WP_264881382.1">
    <property type="nucleotide sequence ID" value="NZ_JAPDOB010000001.1"/>
</dbReference>
<accession>A0ABT3JDS6</accession>
<sequence>MMKSNVTPPAIAAGKQWLFFLPDVLLIGQDGKFGAVAYSDLITSFQDSRFIEEGTVPHDAKVVGSTWRYVNKNGGPDRRFNNNVEIPICLYEVLHLSSPSGLNELLEFSRTGVSAPFIAAIRELTAGNNQTAASQKRLPS</sequence>
<proteinExistence type="predicted"/>
<evidence type="ECO:0000313" key="1">
    <source>
        <dbReference type="EMBL" id="MCW3797227.1"/>
    </source>
</evidence>
<organism evidence="1 2">
    <name type="scientific">Sphingomonas arvum</name>
    <dbReference type="NCBI Taxonomy" id="2992113"/>
    <lineage>
        <taxon>Bacteria</taxon>
        <taxon>Pseudomonadati</taxon>
        <taxon>Pseudomonadota</taxon>
        <taxon>Alphaproteobacteria</taxon>
        <taxon>Sphingomonadales</taxon>
        <taxon>Sphingomonadaceae</taxon>
        <taxon>Sphingomonas</taxon>
    </lineage>
</organism>
<name>A0ABT3JDS6_9SPHN</name>
<evidence type="ECO:0000313" key="2">
    <source>
        <dbReference type="Proteomes" id="UP001526246"/>
    </source>
</evidence>
<keyword evidence="2" id="KW-1185">Reference proteome</keyword>
<comment type="caution">
    <text evidence="1">The sequence shown here is derived from an EMBL/GenBank/DDBJ whole genome shotgun (WGS) entry which is preliminary data.</text>
</comment>
<reference evidence="1 2" key="1">
    <citation type="submission" date="2022-10" db="EMBL/GenBank/DDBJ databases">
        <title>Sphingomonas sp.</title>
        <authorList>
            <person name="Jin C."/>
        </authorList>
    </citation>
    <scope>NUCLEOTIDE SEQUENCE [LARGE SCALE GENOMIC DNA]</scope>
    <source>
        <strain evidence="1 2">BN140010</strain>
    </source>
</reference>